<name>A0ABV0EDF3_9BURK</name>
<organism evidence="6 7">
    <name type="scientific">Thiobacter aerophilum</name>
    <dbReference type="NCBI Taxonomy" id="3121275"/>
    <lineage>
        <taxon>Bacteria</taxon>
        <taxon>Pseudomonadati</taxon>
        <taxon>Pseudomonadota</taxon>
        <taxon>Betaproteobacteria</taxon>
        <taxon>Burkholderiales</taxon>
        <taxon>Thiobacteraceae</taxon>
        <taxon>Thiobacter</taxon>
    </lineage>
</organism>
<dbReference type="RefSeq" id="WP_347307922.1">
    <property type="nucleotide sequence ID" value="NZ_JBAJEX010000003.1"/>
</dbReference>
<dbReference type="SUPFAM" id="SSF53822">
    <property type="entry name" value="Periplasmic binding protein-like I"/>
    <property type="match status" value="1"/>
</dbReference>
<evidence type="ECO:0000313" key="7">
    <source>
        <dbReference type="Proteomes" id="UP001482231"/>
    </source>
</evidence>
<dbReference type="InterPro" id="IPR028082">
    <property type="entry name" value="Peripla_BP_I"/>
</dbReference>
<proteinExistence type="inferred from homology"/>
<feature type="domain" description="Leucine-binding protein" evidence="5">
    <location>
        <begin position="27"/>
        <end position="365"/>
    </location>
</feature>
<evidence type="ECO:0000256" key="1">
    <source>
        <dbReference type="ARBA" id="ARBA00010062"/>
    </source>
</evidence>
<dbReference type="PANTHER" id="PTHR47151:SF2">
    <property type="entry name" value="AMINO ACID BINDING PROTEIN"/>
    <property type="match status" value="1"/>
</dbReference>
<gene>
    <name evidence="6" type="ORF">V6E02_05620</name>
</gene>
<accession>A0ABV0EDF3</accession>
<evidence type="ECO:0000256" key="2">
    <source>
        <dbReference type="ARBA" id="ARBA00022448"/>
    </source>
</evidence>
<dbReference type="InterPro" id="IPR000709">
    <property type="entry name" value="Leu_Ile_Val-bd"/>
</dbReference>
<dbReference type="Pfam" id="PF13458">
    <property type="entry name" value="Peripla_BP_6"/>
    <property type="match status" value="1"/>
</dbReference>
<dbReference type="InterPro" id="IPR028081">
    <property type="entry name" value="Leu-bd"/>
</dbReference>
<comment type="caution">
    <text evidence="6">The sequence shown here is derived from an EMBL/GenBank/DDBJ whole genome shotgun (WGS) entry which is preliminary data.</text>
</comment>
<evidence type="ECO:0000256" key="4">
    <source>
        <dbReference type="ARBA" id="ARBA00022970"/>
    </source>
</evidence>
<dbReference type="Gene3D" id="3.40.50.2300">
    <property type="match status" value="2"/>
</dbReference>
<keyword evidence="7" id="KW-1185">Reference proteome</keyword>
<comment type="similarity">
    <text evidence="1">Belongs to the leucine-binding protein family.</text>
</comment>
<protein>
    <submittedName>
        <fullName evidence="6">Branched-chain amino acid ABC transporter substrate-binding protein</fullName>
    </submittedName>
</protein>
<dbReference type="Proteomes" id="UP001482231">
    <property type="component" value="Unassembled WGS sequence"/>
</dbReference>
<reference evidence="6 7" key="1">
    <citation type="submission" date="2024-02" db="EMBL/GenBank/DDBJ databases">
        <title>New thermophilic sulfur-oxidizing bacteria from a hot springs of the Uzon caldera (Kamchatka, Russia).</title>
        <authorList>
            <person name="Dukat A.M."/>
            <person name="Elcheninov A.G."/>
            <person name="Frolov E.N."/>
        </authorList>
    </citation>
    <scope>NUCLEOTIDE SEQUENCE [LARGE SCALE GENOMIC DNA]</scope>
    <source>
        <strain evidence="6 7">AK1</strain>
    </source>
</reference>
<sequence>MVATGLALTLAGCNKKPETAAGDELVIKIGSVSPLTGPQAHLGKDNENGARLAVEELNAKGLSIAGKKARIELIAEDDAADPKTATIVAQRLIDAHVAGVIGHLNSGTSIPASKLYSDAGIVQISPSATAVKYTAQGFKTAFRVMTNDEQQGRVLGQYAAKLGKRVAIIDDRTAYGQGLADEVEKAAKAAGAEIVAREYTSDKATDFTAILTAIKGKQPDVIFFGGMDPQAAPMVRQMKRLGITAQFLGGDGMQTAEFLQLAGADAEGVIASSPGLPLSLMPGGKAFEEKFTAKYGKIQNYAPYAYDAVMVMVEAMRRANSTDPKQYLAELAKINYDGVTGNIQFDQKGDLASGVVTLYQVKGGKWEPLETVRSGGK</sequence>
<evidence type="ECO:0000259" key="5">
    <source>
        <dbReference type="Pfam" id="PF13458"/>
    </source>
</evidence>
<keyword evidence="2" id="KW-0813">Transport</keyword>
<dbReference type="PANTHER" id="PTHR47151">
    <property type="entry name" value="LEU/ILE/VAL-BINDING ABC TRANSPORTER SUBUNIT"/>
    <property type="match status" value="1"/>
</dbReference>
<keyword evidence="4" id="KW-0029">Amino-acid transport</keyword>
<evidence type="ECO:0000256" key="3">
    <source>
        <dbReference type="ARBA" id="ARBA00022729"/>
    </source>
</evidence>
<keyword evidence="3" id="KW-0732">Signal</keyword>
<evidence type="ECO:0000313" key="6">
    <source>
        <dbReference type="EMBL" id="MEO1766686.1"/>
    </source>
</evidence>
<dbReference type="CDD" id="cd06342">
    <property type="entry name" value="PBP1_ABC_LIVBP-like"/>
    <property type="match status" value="1"/>
</dbReference>
<dbReference type="EMBL" id="JBAJEX010000003">
    <property type="protein sequence ID" value="MEO1766686.1"/>
    <property type="molecule type" value="Genomic_DNA"/>
</dbReference>
<dbReference type="PRINTS" id="PR00337">
    <property type="entry name" value="LEUILEVALBP"/>
</dbReference>